<evidence type="ECO:0000313" key="3">
    <source>
        <dbReference type="Ensembl" id="ENSSFAP00005018956.1"/>
    </source>
</evidence>
<feature type="transmembrane region" description="Helical" evidence="2">
    <location>
        <begin position="67"/>
        <end position="93"/>
    </location>
</feature>
<dbReference type="Ensembl" id="ENSSFAT00005019723.1">
    <property type="protein sequence ID" value="ENSSFAP00005018956.1"/>
    <property type="gene ID" value="ENSSFAG00005009973.1"/>
</dbReference>
<dbReference type="InParanoid" id="A0A672GJJ0"/>
<accession>A0A672GJJ0</accession>
<organism evidence="3 4">
    <name type="scientific">Salarias fasciatus</name>
    <name type="common">Jewelled blenny</name>
    <name type="synonym">Blennius fasciatus</name>
    <dbReference type="NCBI Taxonomy" id="181472"/>
    <lineage>
        <taxon>Eukaryota</taxon>
        <taxon>Metazoa</taxon>
        <taxon>Chordata</taxon>
        <taxon>Craniata</taxon>
        <taxon>Vertebrata</taxon>
        <taxon>Euteleostomi</taxon>
        <taxon>Actinopterygii</taxon>
        <taxon>Neopterygii</taxon>
        <taxon>Teleostei</taxon>
        <taxon>Neoteleostei</taxon>
        <taxon>Acanthomorphata</taxon>
        <taxon>Ovalentaria</taxon>
        <taxon>Blenniimorphae</taxon>
        <taxon>Blenniiformes</taxon>
        <taxon>Blennioidei</taxon>
        <taxon>Blenniidae</taxon>
        <taxon>Salariinae</taxon>
        <taxon>Salarias</taxon>
    </lineage>
</organism>
<keyword evidence="2" id="KW-0812">Transmembrane</keyword>
<reference evidence="3" key="1">
    <citation type="submission" date="2019-06" db="EMBL/GenBank/DDBJ databases">
        <authorList>
            <consortium name="Wellcome Sanger Institute Data Sharing"/>
        </authorList>
    </citation>
    <scope>NUCLEOTIDE SEQUENCE [LARGE SCALE GENOMIC DNA]</scope>
</reference>
<sequence length="131" mass="14627">ELNTKSCSHFGSHIRALQATRSVCKESQRGFKKKKSPQNRFRSGEEMLRSFQKRALKCKKKQKTIHVLLLMIFRSSLDLVTSIMFAVLVWWSIPDRGSRSAAYLSEVVPTGSGGSEGRTSSSRCGAPSVFT</sequence>
<keyword evidence="2" id="KW-0472">Membrane</keyword>
<dbReference type="Proteomes" id="UP000472267">
    <property type="component" value="Chromosome 3"/>
</dbReference>
<keyword evidence="4" id="KW-1185">Reference proteome</keyword>
<protein>
    <submittedName>
        <fullName evidence="3">Uncharacterized protein</fullName>
    </submittedName>
</protein>
<reference evidence="3" key="2">
    <citation type="submission" date="2025-08" db="UniProtKB">
        <authorList>
            <consortium name="Ensembl"/>
        </authorList>
    </citation>
    <scope>IDENTIFICATION</scope>
</reference>
<feature type="region of interest" description="Disordered" evidence="1">
    <location>
        <begin position="109"/>
        <end position="131"/>
    </location>
</feature>
<evidence type="ECO:0000256" key="1">
    <source>
        <dbReference type="SAM" id="MobiDB-lite"/>
    </source>
</evidence>
<reference evidence="3" key="3">
    <citation type="submission" date="2025-09" db="UniProtKB">
        <authorList>
            <consortium name="Ensembl"/>
        </authorList>
    </citation>
    <scope>IDENTIFICATION</scope>
</reference>
<evidence type="ECO:0000313" key="4">
    <source>
        <dbReference type="Proteomes" id="UP000472267"/>
    </source>
</evidence>
<proteinExistence type="predicted"/>
<keyword evidence="2" id="KW-1133">Transmembrane helix</keyword>
<evidence type="ECO:0000256" key="2">
    <source>
        <dbReference type="SAM" id="Phobius"/>
    </source>
</evidence>
<name>A0A672GJJ0_SALFA</name>
<dbReference type="AlphaFoldDB" id="A0A672GJJ0"/>